<feature type="region of interest" description="Disordered" evidence="8">
    <location>
        <begin position="120"/>
        <end position="172"/>
    </location>
</feature>
<dbReference type="PANTHER" id="PTHR24240">
    <property type="entry name" value="OPSIN"/>
    <property type="match status" value="1"/>
</dbReference>
<dbReference type="PRINTS" id="PR00237">
    <property type="entry name" value="GPCRRHODOPSN"/>
</dbReference>
<evidence type="ECO:0000256" key="2">
    <source>
        <dbReference type="ARBA" id="ARBA00022692"/>
    </source>
</evidence>
<keyword evidence="6" id="KW-0675">Receptor</keyword>
<dbReference type="SUPFAM" id="SSF81321">
    <property type="entry name" value="Family A G protein-coupled receptor-like"/>
    <property type="match status" value="1"/>
</dbReference>
<evidence type="ECO:0000256" key="3">
    <source>
        <dbReference type="ARBA" id="ARBA00022989"/>
    </source>
</evidence>
<dbReference type="PROSITE" id="PS50262">
    <property type="entry name" value="G_PROTEIN_RECEP_F1_2"/>
    <property type="match status" value="1"/>
</dbReference>
<accession>A0AA88TAB0</accession>
<dbReference type="GO" id="GO:0016020">
    <property type="term" value="C:membrane"/>
    <property type="evidence" value="ECO:0007669"/>
    <property type="project" value="UniProtKB-SubCell"/>
</dbReference>
<evidence type="ECO:0000313" key="11">
    <source>
        <dbReference type="EMBL" id="KAK2859697.1"/>
    </source>
</evidence>
<keyword evidence="3 9" id="KW-1133">Transmembrane helix</keyword>
<dbReference type="InterPro" id="IPR050125">
    <property type="entry name" value="GPCR_opsins"/>
</dbReference>
<proteinExistence type="predicted"/>
<reference evidence="11" key="1">
    <citation type="submission" date="2023-07" db="EMBL/GenBank/DDBJ databases">
        <title>Chromosome-level Genome Assembly of Striped Snakehead (Channa striata).</title>
        <authorList>
            <person name="Liu H."/>
        </authorList>
    </citation>
    <scope>NUCLEOTIDE SEQUENCE</scope>
    <source>
        <strain evidence="11">Gz</strain>
        <tissue evidence="11">Muscle</tissue>
    </source>
</reference>
<feature type="domain" description="G-protein coupled receptors family 1 profile" evidence="10">
    <location>
        <begin position="1"/>
        <end position="86"/>
    </location>
</feature>
<feature type="compositionally biased region" description="Polar residues" evidence="8">
    <location>
        <begin position="162"/>
        <end position="172"/>
    </location>
</feature>
<feature type="compositionally biased region" description="Low complexity" evidence="8">
    <location>
        <begin position="136"/>
        <end position="155"/>
    </location>
</feature>
<keyword evidence="2 9" id="KW-0812">Transmembrane</keyword>
<dbReference type="Pfam" id="PF00001">
    <property type="entry name" value="7tm_1"/>
    <property type="match status" value="1"/>
</dbReference>
<evidence type="ECO:0000256" key="8">
    <source>
        <dbReference type="SAM" id="MobiDB-lite"/>
    </source>
</evidence>
<dbReference type="AlphaFoldDB" id="A0AA88TAB0"/>
<keyword evidence="5 9" id="KW-0472">Membrane</keyword>
<keyword evidence="4" id="KW-0297">G-protein coupled receptor</keyword>
<feature type="transmembrane region" description="Helical" evidence="9">
    <location>
        <begin position="30"/>
        <end position="48"/>
    </location>
</feature>
<feature type="transmembrane region" description="Helical" evidence="9">
    <location>
        <begin position="68"/>
        <end position="88"/>
    </location>
</feature>
<evidence type="ECO:0000256" key="5">
    <source>
        <dbReference type="ARBA" id="ARBA00023136"/>
    </source>
</evidence>
<gene>
    <name evidence="11" type="ORF">Q5P01_004317</name>
</gene>
<dbReference type="Gene3D" id="1.20.1070.10">
    <property type="entry name" value="Rhodopsin 7-helix transmembrane proteins"/>
    <property type="match status" value="1"/>
</dbReference>
<evidence type="ECO:0000256" key="7">
    <source>
        <dbReference type="ARBA" id="ARBA00023224"/>
    </source>
</evidence>
<keyword evidence="12" id="KW-1185">Reference proteome</keyword>
<evidence type="ECO:0000256" key="6">
    <source>
        <dbReference type="ARBA" id="ARBA00023170"/>
    </source>
</evidence>
<dbReference type="EMBL" id="JAUPFM010000002">
    <property type="protein sequence ID" value="KAK2859697.1"/>
    <property type="molecule type" value="Genomic_DNA"/>
</dbReference>
<dbReference type="Proteomes" id="UP001187415">
    <property type="component" value="Unassembled WGS sequence"/>
</dbReference>
<protein>
    <recommendedName>
        <fullName evidence="10">G-protein coupled receptors family 1 profile domain-containing protein</fullName>
    </recommendedName>
</protein>
<name>A0AA88TAB0_CHASR</name>
<dbReference type="GO" id="GO:0004930">
    <property type="term" value="F:G protein-coupled receptor activity"/>
    <property type="evidence" value="ECO:0007669"/>
    <property type="project" value="UniProtKB-KW"/>
</dbReference>
<sequence length="190" mass="20568">MPDPATSLSSGAAEVSSVSSVVTRHREQRVLVMVVTMVACYLVCWLPYGVAALISTFGPRDLLTAEASITPSLLAKFSTVVNPFIYIFMNKQFYRCFRAFISCSTRKRVSILKTFSRVTKTPRTVRQEKEPPVTAPAPSSALPSHSSVHGSSQGANHAAPSPLNQHSAASHTPAANTLTPKVILVAHYRE</sequence>
<dbReference type="InterPro" id="IPR017452">
    <property type="entry name" value="GPCR_Rhodpsn_7TM"/>
</dbReference>
<evidence type="ECO:0000256" key="9">
    <source>
        <dbReference type="SAM" id="Phobius"/>
    </source>
</evidence>
<organism evidence="11 12">
    <name type="scientific">Channa striata</name>
    <name type="common">Snakehead murrel</name>
    <name type="synonym">Ophicephalus striatus</name>
    <dbReference type="NCBI Taxonomy" id="64152"/>
    <lineage>
        <taxon>Eukaryota</taxon>
        <taxon>Metazoa</taxon>
        <taxon>Chordata</taxon>
        <taxon>Craniata</taxon>
        <taxon>Vertebrata</taxon>
        <taxon>Euteleostomi</taxon>
        <taxon>Actinopterygii</taxon>
        <taxon>Neopterygii</taxon>
        <taxon>Teleostei</taxon>
        <taxon>Neoteleostei</taxon>
        <taxon>Acanthomorphata</taxon>
        <taxon>Anabantaria</taxon>
        <taxon>Anabantiformes</taxon>
        <taxon>Channoidei</taxon>
        <taxon>Channidae</taxon>
        <taxon>Channa</taxon>
    </lineage>
</organism>
<evidence type="ECO:0000313" key="12">
    <source>
        <dbReference type="Proteomes" id="UP001187415"/>
    </source>
</evidence>
<comment type="caution">
    <text evidence="11">The sequence shown here is derived from an EMBL/GenBank/DDBJ whole genome shotgun (WGS) entry which is preliminary data.</text>
</comment>
<dbReference type="InterPro" id="IPR000276">
    <property type="entry name" value="GPCR_Rhodpsn"/>
</dbReference>
<keyword evidence="7" id="KW-0807">Transducer</keyword>
<evidence type="ECO:0000259" key="10">
    <source>
        <dbReference type="PROSITE" id="PS50262"/>
    </source>
</evidence>
<evidence type="ECO:0000256" key="1">
    <source>
        <dbReference type="ARBA" id="ARBA00004141"/>
    </source>
</evidence>
<evidence type="ECO:0000256" key="4">
    <source>
        <dbReference type="ARBA" id="ARBA00023040"/>
    </source>
</evidence>
<comment type="subcellular location">
    <subcellularLocation>
        <location evidence="1">Membrane</location>
        <topology evidence="1">Multi-pass membrane protein</topology>
    </subcellularLocation>
</comment>